<dbReference type="EMBL" id="PEDP01001482">
    <property type="protein sequence ID" value="POS83585.1"/>
    <property type="molecule type" value="Genomic_DNA"/>
</dbReference>
<keyword evidence="2" id="KW-1185">Reference proteome</keyword>
<dbReference type="Proteomes" id="UP000237438">
    <property type="component" value="Unassembled WGS sequence"/>
</dbReference>
<protein>
    <submittedName>
        <fullName evidence="1">Uncharacterized protein</fullName>
    </submittedName>
</protein>
<proteinExistence type="predicted"/>
<dbReference type="OrthoDB" id="10573401at2759"/>
<evidence type="ECO:0000313" key="1">
    <source>
        <dbReference type="EMBL" id="POS83585.1"/>
    </source>
</evidence>
<evidence type="ECO:0000313" key="2">
    <source>
        <dbReference type="Proteomes" id="UP000237438"/>
    </source>
</evidence>
<comment type="caution">
    <text evidence="1">The sequence shown here is derived from an EMBL/GenBank/DDBJ whole genome shotgun (WGS) entry which is preliminary data.</text>
</comment>
<accession>A0A2S4PNI1</accession>
<dbReference type="AlphaFoldDB" id="A0A2S4PNI1"/>
<feature type="non-terminal residue" evidence="1">
    <location>
        <position position="226"/>
    </location>
</feature>
<reference evidence="1 2" key="1">
    <citation type="submission" date="2017-10" db="EMBL/GenBank/DDBJ databases">
        <title>Development of genomic resources for the powdery mildew, Erysiphe pulchra.</title>
        <authorList>
            <person name="Wadl P.A."/>
            <person name="Mack B.M."/>
            <person name="Moore G."/>
            <person name="Beltz S.B."/>
        </authorList>
    </citation>
    <scope>NUCLEOTIDE SEQUENCE [LARGE SCALE GENOMIC DNA]</scope>
    <source>
        <strain evidence="1">Cflorida</strain>
    </source>
</reference>
<sequence>IHFEKWYLEASKPSNANLEITEKNQSAAKGVSDDEYLNFLSSKTNQNTHITTATATNQTLPKNPNIDIDVIHKLIKQSIDNALESYSLPKKEPLSNQTTPSCTNNYPSNQSQFRHQHETHTPQIAKYSGKTNVNQYIEDLEARFILPPYSHASDRIKVIFALENLCGAEDNVTSDAPKEWAGLEFIVSPESLYTPLEVGHLVPVSILFSVLMNPITSFFVFPLHLS</sequence>
<gene>
    <name evidence="1" type="ORF">EPUL_004553</name>
</gene>
<feature type="non-terminal residue" evidence="1">
    <location>
        <position position="1"/>
    </location>
</feature>
<organism evidence="1 2">
    <name type="scientific">Erysiphe pulchra</name>
    <dbReference type="NCBI Taxonomy" id="225359"/>
    <lineage>
        <taxon>Eukaryota</taxon>
        <taxon>Fungi</taxon>
        <taxon>Dikarya</taxon>
        <taxon>Ascomycota</taxon>
        <taxon>Pezizomycotina</taxon>
        <taxon>Leotiomycetes</taxon>
        <taxon>Erysiphales</taxon>
        <taxon>Erysiphaceae</taxon>
        <taxon>Erysiphe</taxon>
    </lineage>
</organism>
<name>A0A2S4PNI1_9PEZI</name>